<keyword evidence="4" id="KW-1185">Reference proteome</keyword>
<dbReference type="RefSeq" id="WP_318782421.1">
    <property type="nucleotide sequence ID" value="NZ_BAAASY010000010.1"/>
</dbReference>
<dbReference type="EMBL" id="JADBEF010000001">
    <property type="protein sequence ID" value="MBE1565763.1"/>
    <property type="molecule type" value="Genomic_DNA"/>
</dbReference>
<accession>A0ABR9KUQ2</accession>
<dbReference type="SUPFAM" id="SSF53271">
    <property type="entry name" value="PRTase-like"/>
    <property type="match status" value="1"/>
</dbReference>
<dbReference type="Proteomes" id="UP000661607">
    <property type="component" value="Unassembled WGS sequence"/>
</dbReference>
<evidence type="ECO:0000313" key="3">
    <source>
        <dbReference type="EMBL" id="MBE1565763.1"/>
    </source>
</evidence>
<comment type="similarity">
    <text evidence="1">Belongs to the ComF/GntX family.</text>
</comment>
<evidence type="ECO:0000259" key="2">
    <source>
        <dbReference type="Pfam" id="PF00156"/>
    </source>
</evidence>
<organism evidence="3 4">
    <name type="scientific">Nonomuraea africana</name>
    <dbReference type="NCBI Taxonomy" id="46171"/>
    <lineage>
        <taxon>Bacteria</taxon>
        <taxon>Bacillati</taxon>
        <taxon>Actinomycetota</taxon>
        <taxon>Actinomycetes</taxon>
        <taxon>Streptosporangiales</taxon>
        <taxon>Streptosporangiaceae</taxon>
        <taxon>Nonomuraea</taxon>
    </lineage>
</organism>
<evidence type="ECO:0000256" key="1">
    <source>
        <dbReference type="ARBA" id="ARBA00008007"/>
    </source>
</evidence>
<sequence length="222" mass="23060">MLDLLLPVRCVGCAARGALLCDACLVVAPAVRTPVPGPEGLPVCWSAALYEGAAREAILHYKERGRTALAVPLAQALAFTIVTAMPRGAFVVVPVPSARRAVRARGHDPVGRLAALAVRQLATLGRAVTLRTDLRQHRRVADQAGLSAAQRVANLESSLRVAQAGRAPLNGRSGAPVVLVDDVVTTGATLAEAARAVRAAGAVVNVAVTIAATRRKNQDSLR</sequence>
<protein>
    <submittedName>
        <fullName evidence="3">Amidophosphoribosyltransferase</fullName>
    </submittedName>
</protein>
<feature type="domain" description="Phosphoribosyltransferase" evidence="2">
    <location>
        <begin position="134"/>
        <end position="216"/>
    </location>
</feature>
<dbReference type="PANTHER" id="PTHR47505:SF1">
    <property type="entry name" value="DNA UTILIZATION PROTEIN YHGH"/>
    <property type="match status" value="1"/>
</dbReference>
<comment type="caution">
    <text evidence="3">The sequence shown here is derived from an EMBL/GenBank/DDBJ whole genome shotgun (WGS) entry which is preliminary data.</text>
</comment>
<reference evidence="3 4" key="1">
    <citation type="submission" date="2020-10" db="EMBL/GenBank/DDBJ databases">
        <title>Sequencing the genomes of 1000 actinobacteria strains.</title>
        <authorList>
            <person name="Klenk H.-P."/>
        </authorList>
    </citation>
    <scope>NUCLEOTIDE SEQUENCE [LARGE SCALE GENOMIC DNA]</scope>
    <source>
        <strain evidence="3 4">DSM 43748</strain>
    </source>
</reference>
<evidence type="ECO:0000313" key="4">
    <source>
        <dbReference type="Proteomes" id="UP000661607"/>
    </source>
</evidence>
<dbReference type="InterPro" id="IPR051910">
    <property type="entry name" value="ComF/GntX_DNA_util-trans"/>
</dbReference>
<dbReference type="Gene3D" id="3.40.50.2020">
    <property type="match status" value="1"/>
</dbReference>
<gene>
    <name evidence="3" type="ORF">H4W81_008542</name>
</gene>
<name>A0ABR9KUQ2_9ACTN</name>
<dbReference type="PANTHER" id="PTHR47505">
    <property type="entry name" value="DNA UTILIZATION PROTEIN YHGH"/>
    <property type="match status" value="1"/>
</dbReference>
<dbReference type="Pfam" id="PF00156">
    <property type="entry name" value="Pribosyltran"/>
    <property type="match status" value="1"/>
</dbReference>
<dbReference type="InterPro" id="IPR000836">
    <property type="entry name" value="PRTase_dom"/>
</dbReference>
<dbReference type="InterPro" id="IPR029057">
    <property type="entry name" value="PRTase-like"/>
</dbReference>
<proteinExistence type="inferred from homology"/>